<dbReference type="AlphaFoldDB" id="A0AAV6GWV2"/>
<comment type="caution">
    <text evidence="2">The sequence shown here is derived from an EMBL/GenBank/DDBJ whole genome shotgun (WGS) entry which is preliminary data.</text>
</comment>
<gene>
    <name evidence="2" type="ORF">AALO_G00097400</name>
</gene>
<protein>
    <submittedName>
        <fullName evidence="2">Uncharacterized protein</fullName>
    </submittedName>
</protein>
<dbReference type="EMBL" id="JADWDJ010000007">
    <property type="protein sequence ID" value="KAG5278296.1"/>
    <property type="molecule type" value="Genomic_DNA"/>
</dbReference>
<dbReference type="Proteomes" id="UP000823561">
    <property type="component" value="Chromosome 7"/>
</dbReference>
<keyword evidence="3" id="KW-1185">Reference proteome</keyword>
<proteinExistence type="predicted"/>
<reference evidence="2" key="1">
    <citation type="submission" date="2020-10" db="EMBL/GenBank/DDBJ databases">
        <title>Chromosome-scale genome assembly of the Allis shad, Alosa alosa.</title>
        <authorList>
            <person name="Margot Z."/>
            <person name="Christophe K."/>
            <person name="Cabau C."/>
            <person name="Louis A."/>
            <person name="Berthelot C."/>
            <person name="Parey E."/>
            <person name="Roest Crollius H."/>
            <person name="Montfort J."/>
            <person name="Robinson-Rechavi M."/>
            <person name="Bucao C."/>
            <person name="Bouchez O."/>
            <person name="Gislard M."/>
            <person name="Lluch J."/>
            <person name="Milhes M."/>
            <person name="Lampietro C."/>
            <person name="Lopez Roques C."/>
            <person name="Donnadieu C."/>
            <person name="Braasch I."/>
            <person name="Desvignes T."/>
            <person name="Postlethwait J."/>
            <person name="Bobe J."/>
            <person name="Guiguen Y."/>
        </authorList>
    </citation>
    <scope>NUCLEOTIDE SEQUENCE</scope>
    <source>
        <strain evidence="2">M-15738</strain>
        <tissue evidence="2">Blood</tissue>
    </source>
</reference>
<name>A0AAV6GWV2_9TELE</name>
<sequence>MASLPYVLYPLMFSPNTPRSLLPIKSPPSLIQSETRDKDHLLTVSNQTDRISPSLEVWNEKWPVEGQTLRLSPTPSSERKVRSISISNPEQCPSADETADSEPLNHDAATTGKHDSAVPSHNSNVKASPSVMVQGEKETQFHRGGCQGVSFR</sequence>
<feature type="region of interest" description="Disordered" evidence="1">
    <location>
        <begin position="68"/>
        <end position="152"/>
    </location>
</feature>
<evidence type="ECO:0000313" key="3">
    <source>
        <dbReference type="Proteomes" id="UP000823561"/>
    </source>
</evidence>
<organism evidence="2 3">
    <name type="scientific">Alosa alosa</name>
    <name type="common">allis shad</name>
    <dbReference type="NCBI Taxonomy" id="278164"/>
    <lineage>
        <taxon>Eukaryota</taxon>
        <taxon>Metazoa</taxon>
        <taxon>Chordata</taxon>
        <taxon>Craniata</taxon>
        <taxon>Vertebrata</taxon>
        <taxon>Euteleostomi</taxon>
        <taxon>Actinopterygii</taxon>
        <taxon>Neopterygii</taxon>
        <taxon>Teleostei</taxon>
        <taxon>Clupei</taxon>
        <taxon>Clupeiformes</taxon>
        <taxon>Clupeoidei</taxon>
        <taxon>Clupeidae</taxon>
        <taxon>Alosa</taxon>
    </lineage>
</organism>
<evidence type="ECO:0000313" key="2">
    <source>
        <dbReference type="EMBL" id="KAG5278296.1"/>
    </source>
</evidence>
<evidence type="ECO:0000256" key="1">
    <source>
        <dbReference type="SAM" id="MobiDB-lite"/>
    </source>
</evidence>
<accession>A0AAV6GWV2</accession>